<name>A0A8S9GJH1_BRACR</name>
<sequence length="164" mass="18459">MTQYTNCADPSESAARKERMRQAEAQGDFEESAVQIVKTNLARASEETVPITSDPISQERFPISARLGPTNRVSDPTERTPIFARLGPVNDDQMELEQVCNLEVVVVSIGPFPTLRHLPAGSSPDPGRRDRRRSERSPEYVSPKLIWRPVNRSAALPLLQEHWR</sequence>
<reference evidence="2" key="1">
    <citation type="submission" date="2019-12" db="EMBL/GenBank/DDBJ databases">
        <title>Genome sequencing and annotation of Brassica cretica.</title>
        <authorList>
            <person name="Studholme D.J."/>
            <person name="Sarris P.F."/>
        </authorList>
    </citation>
    <scope>NUCLEOTIDE SEQUENCE</scope>
    <source>
        <strain evidence="2">PFS-102/07</strain>
        <tissue evidence="2">Leaf</tissue>
    </source>
</reference>
<accession>A0A8S9GJH1</accession>
<evidence type="ECO:0000256" key="1">
    <source>
        <dbReference type="SAM" id="MobiDB-lite"/>
    </source>
</evidence>
<dbReference type="EMBL" id="QGKY02001925">
    <property type="protein sequence ID" value="KAF2546345.1"/>
    <property type="molecule type" value="Genomic_DNA"/>
</dbReference>
<feature type="region of interest" description="Disordered" evidence="1">
    <location>
        <begin position="43"/>
        <end position="78"/>
    </location>
</feature>
<gene>
    <name evidence="2" type="ORF">F2Q70_00019352</name>
</gene>
<feature type="compositionally biased region" description="Basic and acidic residues" evidence="1">
    <location>
        <begin position="126"/>
        <end position="138"/>
    </location>
</feature>
<comment type="caution">
    <text evidence="2">The sequence shown here is derived from an EMBL/GenBank/DDBJ whole genome shotgun (WGS) entry which is preliminary data.</text>
</comment>
<evidence type="ECO:0000313" key="2">
    <source>
        <dbReference type="EMBL" id="KAF2546345.1"/>
    </source>
</evidence>
<feature type="region of interest" description="Disordered" evidence="1">
    <location>
        <begin position="115"/>
        <end position="138"/>
    </location>
</feature>
<protein>
    <submittedName>
        <fullName evidence="2">Uncharacterized protein</fullName>
    </submittedName>
</protein>
<organism evidence="2">
    <name type="scientific">Brassica cretica</name>
    <name type="common">Mustard</name>
    <dbReference type="NCBI Taxonomy" id="69181"/>
    <lineage>
        <taxon>Eukaryota</taxon>
        <taxon>Viridiplantae</taxon>
        <taxon>Streptophyta</taxon>
        <taxon>Embryophyta</taxon>
        <taxon>Tracheophyta</taxon>
        <taxon>Spermatophyta</taxon>
        <taxon>Magnoliopsida</taxon>
        <taxon>eudicotyledons</taxon>
        <taxon>Gunneridae</taxon>
        <taxon>Pentapetalae</taxon>
        <taxon>rosids</taxon>
        <taxon>malvids</taxon>
        <taxon>Brassicales</taxon>
        <taxon>Brassicaceae</taxon>
        <taxon>Brassiceae</taxon>
        <taxon>Brassica</taxon>
    </lineage>
</organism>
<dbReference type="AlphaFoldDB" id="A0A8S9GJH1"/>
<feature type="region of interest" description="Disordered" evidence="1">
    <location>
        <begin position="1"/>
        <end position="28"/>
    </location>
</feature>
<proteinExistence type="predicted"/>